<keyword evidence="3" id="KW-1185">Reference proteome</keyword>
<keyword evidence="1" id="KW-0812">Transmembrane</keyword>
<dbReference type="Pfam" id="PF13398">
    <property type="entry name" value="Peptidase_M50B"/>
    <property type="match status" value="1"/>
</dbReference>
<feature type="transmembrane region" description="Helical" evidence="1">
    <location>
        <begin position="118"/>
        <end position="135"/>
    </location>
</feature>
<dbReference type="RefSeq" id="WP_073382674.1">
    <property type="nucleotide sequence ID" value="NZ_FQZK01000022.1"/>
</dbReference>
<dbReference type="InterPro" id="IPR049500">
    <property type="entry name" value="Peptidase_M50B-like"/>
</dbReference>
<dbReference type="Proteomes" id="UP000184452">
    <property type="component" value="Unassembled WGS sequence"/>
</dbReference>
<evidence type="ECO:0000313" key="2">
    <source>
        <dbReference type="EMBL" id="SHK51196.1"/>
    </source>
</evidence>
<dbReference type="PANTHER" id="PTHR33979">
    <property type="entry name" value="OS02G0221600 PROTEIN"/>
    <property type="match status" value="1"/>
</dbReference>
<evidence type="ECO:0000256" key="1">
    <source>
        <dbReference type="SAM" id="Phobius"/>
    </source>
</evidence>
<name>A0A1M6T2U9_9ACTN</name>
<feature type="transmembrane region" description="Helical" evidence="1">
    <location>
        <begin position="22"/>
        <end position="41"/>
    </location>
</feature>
<dbReference type="EMBL" id="FQZK01000022">
    <property type="protein sequence ID" value="SHK51196.1"/>
    <property type="molecule type" value="Genomic_DNA"/>
</dbReference>
<organism evidence="2 3">
    <name type="scientific">Nocardiopsis flavescens</name>
    <dbReference type="NCBI Taxonomy" id="758803"/>
    <lineage>
        <taxon>Bacteria</taxon>
        <taxon>Bacillati</taxon>
        <taxon>Actinomycetota</taxon>
        <taxon>Actinomycetes</taxon>
        <taxon>Streptosporangiales</taxon>
        <taxon>Nocardiopsidaceae</taxon>
        <taxon>Nocardiopsis</taxon>
    </lineage>
</organism>
<gene>
    <name evidence="2" type="ORF">SAMN05421803_12213</name>
</gene>
<dbReference type="PANTHER" id="PTHR33979:SF2">
    <property type="entry name" value="PEPTIDASE M50B-LIKE-DOMAIN-CONTAINING PROTEIN"/>
    <property type="match status" value="1"/>
</dbReference>
<dbReference type="AlphaFoldDB" id="A0A1M6T2U9"/>
<evidence type="ECO:0000313" key="3">
    <source>
        <dbReference type="Proteomes" id="UP000184452"/>
    </source>
</evidence>
<feature type="transmembrane region" description="Helical" evidence="1">
    <location>
        <begin position="166"/>
        <end position="184"/>
    </location>
</feature>
<feature type="transmembrane region" description="Helical" evidence="1">
    <location>
        <begin position="92"/>
        <end position="112"/>
    </location>
</feature>
<proteinExistence type="predicted"/>
<keyword evidence="1" id="KW-1133">Transmembrane helix</keyword>
<dbReference type="OrthoDB" id="5184455at2"/>
<dbReference type="STRING" id="758803.SAMN05421803_12213"/>
<feature type="transmembrane region" description="Helical" evidence="1">
    <location>
        <begin position="142"/>
        <end position="160"/>
    </location>
</feature>
<keyword evidence="1" id="KW-0472">Membrane</keyword>
<sequence length="236" mass="25532">METTFGDVWREVLTTQPEPEQWIIIGAAVLALAAVLLNPVWRVARNVVTIAHEGGHALVALLSGRQLTAIRLHSDTSGVTVSRGKPTGIGMILTVFAGYVASSVIGLLGIVVLMTDHITALLWLSLVVLAAMLLMIRNLYGVLSVVATGAVVFGISWFTPTEVQAAFAYLFIWFLLFAGVRPVFELQRQRIRQPSPHSDADQLARLTGLPGTLWVVVFALVNLAVTGLGVWMLLLN</sequence>
<feature type="transmembrane region" description="Helical" evidence="1">
    <location>
        <begin position="213"/>
        <end position="234"/>
    </location>
</feature>
<accession>A0A1M6T2U9</accession>
<protein>
    <submittedName>
        <fullName evidence="2">Peptidase M50B-like</fullName>
    </submittedName>
</protein>
<reference evidence="2 3" key="1">
    <citation type="submission" date="2016-11" db="EMBL/GenBank/DDBJ databases">
        <authorList>
            <person name="Jaros S."/>
            <person name="Januszkiewicz K."/>
            <person name="Wedrychowicz H."/>
        </authorList>
    </citation>
    <scope>NUCLEOTIDE SEQUENCE [LARGE SCALE GENOMIC DNA]</scope>
    <source>
        <strain evidence="2 3">CGMCC 4.5723</strain>
    </source>
</reference>